<dbReference type="PANTHER" id="PTHR43591:SF24">
    <property type="entry name" value="2-METHOXY-6-POLYPRENYL-1,4-BENZOQUINOL METHYLASE, MITOCHONDRIAL"/>
    <property type="match status" value="1"/>
</dbReference>
<comment type="caution">
    <text evidence="2">The sequence shown here is derived from an EMBL/GenBank/DDBJ whole genome shotgun (WGS) entry which is preliminary data.</text>
</comment>
<dbReference type="EMBL" id="PDKV01000021">
    <property type="protein sequence ID" value="PIB77947.1"/>
    <property type="molecule type" value="Genomic_DNA"/>
</dbReference>
<feature type="domain" description="Methyltransferase type 11" evidence="1">
    <location>
        <begin position="49"/>
        <end position="139"/>
    </location>
</feature>
<evidence type="ECO:0000313" key="3">
    <source>
        <dbReference type="Proteomes" id="UP000230971"/>
    </source>
</evidence>
<dbReference type="AlphaFoldDB" id="A0A2G5PI41"/>
<dbReference type="CDD" id="cd02440">
    <property type="entry name" value="AdoMet_MTases"/>
    <property type="match status" value="1"/>
</dbReference>
<dbReference type="InterPro" id="IPR029063">
    <property type="entry name" value="SAM-dependent_MTases_sf"/>
</dbReference>
<keyword evidence="2" id="KW-0489">Methyltransferase</keyword>
<keyword evidence="2" id="KW-0808">Transferase</keyword>
<name>A0A2G5PI41_MYCCE</name>
<dbReference type="PANTHER" id="PTHR43591">
    <property type="entry name" value="METHYLTRANSFERASE"/>
    <property type="match status" value="1"/>
</dbReference>
<organism evidence="2 3">
    <name type="scientific">Mycobacterium celatum</name>
    <dbReference type="NCBI Taxonomy" id="28045"/>
    <lineage>
        <taxon>Bacteria</taxon>
        <taxon>Bacillati</taxon>
        <taxon>Actinomycetota</taxon>
        <taxon>Actinomycetes</taxon>
        <taxon>Mycobacteriales</taxon>
        <taxon>Mycobacteriaceae</taxon>
        <taxon>Mycobacterium</taxon>
    </lineage>
</organism>
<accession>A0A2G5PI41</accession>
<dbReference type="OrthoDB" id="9805171at2"/>
<gene>
    <name evidence="2" type="ORF">CQY23_16110</name>
</gene>
<reference evidence="2 3" key="1">
    <citation type="journal article" date="2017" name="Infect. Genet. Evol.">
        <title>The new phylogeny of the genus Mycobacterium: The old and the news.</title>
        <authorList>
            <person name="Tortoli E."/>
            <person name="Fedrizzi T."/>
            <person name="Meehan C.J."/>
            <person name="Trovato A."/>
            <person name="Grottola A."/>
            <person name="Giacobazzi E."/>
            <person name="Serpini G.F."/>
            <person name="Tagliazucchi S."/>
            <person name="Fabio A."/>
            <person name="Bettua C."/>
            <person name="Bertorelli R."/>
            <person name="Frascaro F."/>
            <person name="De Sanctis V."/>
            <person name="Pecorari M."/>
            <person name="Jousson O."/>
            <person name="Segata N."/>
            <person name="Cirillo D.M."/>
        </authorList>
    </citation>
    <scope>NUCLEOTIDE SEQUENCE [LARGE SCALE GENOMIC DNA]</scope>
    <source>
        <strain evidence="2 3">NCTC 12882</strain>
    </source>
</reference>
<dbReference type="Gene3D" id="3.40.50.150">
    <property type="entry name" value="Vaccinia Virus protein VP39"/>
    <property type="match status" value="1"/>
</dbReference>
<dbReference type="Proteomes" id="UP000230971">
    <property type="component" value="Unassembled WGS sequence"/>
</dbReference>
<dbReference type="RefSeq" id="WP_084707309.1">
    <property type="nucleotide sequence ID" value="NZ_BBUN01000378.1"/>
</dbReference>
<dbReference type="GO" id="GO:0008757">
    <property type="term" value="F:S-adenosylmethionine-dependent methyltransferase activity"/>
    <property type="evidence" value="ECO:0007669"/>
    <property type="project" value="InterPro"/>
</dbReference>
<evidence type="ECO:0000313" key="2">
    <source>
        <dbReference type="EMBL" id="PIB77947.1"/>
    </source>
</evidence>
<sequence length="235" mass="26220">MTNTGDDRRHWSRVAQDWVAWARTPDHDAFWAYRQSLAVFVGRGGGLALDVGCGEGRVSRELVALGYRVTATDPVQAMVDAAADADSAHGYVVAEASRLPFADASFDLVVAYNMLMDVDDLPGAVREMRRVMWPAARLIASVVHPFTDAVADTDSYFDRRRFEGVEERDGLRMRFAGWSQPLEAYSAALTDTGLAITALREPVPDPVDERLERWTRMPLFLWLEARPSSVARTRT</sequence>
<evidence type="ECO:0000259" key="1">
    <source>
        <dbReference type="Pfam" id="PF08241"/>
    </source>
</evidence>
<dbReference type="GO" id="GO:0032259">
    <property type="term" value="P:methylation"/>
    <property type="evidence" value="ECO:0007669"/>
    <property type="project" value="UniProtKB-KW"/>
</dbReference>
<dbReference type="Pfam" id="PF08241">
    <property type="entry name" value="Methyltransf_11"/>
    <property type="match status" value="1"/>
</dbReference>
<protein>
    <submittedName>
        <fullName evidence="2">Class I SAM-dependent methyltransferase</fullName>
    </submittedName>
</protein>
<proteinExistence type="predicted"/>
<dbReference type="SUPFAM" id="SSF53335">
    <property type="entry name" value="S-adenosyl-L-methionine-dependent methyltransferases"/>
    <property type="match status" value="1"/>
</dbReference>
<dbReference type="InterPro" id="IPR013216">
    <property type="entry name" value="Methyltransf_11"/>
</dbReference>